<dbReference type="AlphaFoldDB" id="A0A9W9ZWE8"/>
<name>A0A9W9ZWE8_9CNID</name>
<comment type="caution">
    <text evidence="1">The sequence shown here is derived from an EMBL/GenBank/DDBJ whole genome shotgun (WGS) entry which is preliminary data.</text>
</comment>
<organism evidence="1 2">
    <name type="scientific">Desmophyllum pertusum</name>
    <dbReference type="NCBI Taxonomy" id="174260"/>
    <lineage>
        <taxon>Eukaryota</taxon>
        <taxon>Metazoa</taxon>
        <taxon>Cnidaria</taxon>
        <taxon>Anthozoa</taxon>
        <taxon>Hexacorallia</taxon>
        <taxon>Scleractinia</taxon>
        <taxon>Caryophylliina</taxon>
        <taxon>Caryophylliidae</taxon>
        <taxon>Desmophyllum</taxon>
    </lineage>
</organism>
<evidence type="ECO:0000313" key="2">
    <source>
        <dbReference type="Proteomes" id="UP001163046"/>
    </source>
</evidence>
<dbReference type="Proteomes" id="UP001163046">
    <property type="component" value="Unassembled WGS sequence"/>
</dbReference>
<accession>A0A9W9ZWE8</accession>
<reference evidence="1" key="1">
    <citation type="submission" date="2023-01" db="EMBL/GenBank/DDBJ databases">
        <title>Genome assembly of the deep-sea coral Lophelia pertusa.</title>
        <authorList>
            <person name="Herrera S."/>
            <person name="Cordes E."/>
        </authorList>
    </citation>
    <scope>NUCLEOTIDE SEQUENCE</scope>
    <source>
        <strain evidence="1">USNM1676648</strain>
        <tissue evidence="1">Polyp</tissue>
    </source>
</reference>
<proteinExistence type="predicted"/>
<evidence type="ECO:0000313" key="1">
    <source>
        <dbReference type="EMBL" id="KAJ7389131.1"/>
    </source>
</evidence>
<sequence length="154" mass="17460">MEEVLDYLYAGHVDMNLVVLLQASFLSKTLLSDFALMCHVYVCKYDIELLQTDYYPCIALYYWVRSTTGVYHGCTETSCGLEDAFGLLVTEKHHWLLWTLLTDPKHTQLCILDKSNPCQTKIVGCAVSLTQESYKSLVGFLGSSLEAKNMNLKE</sequence>
<gene>
    <name evidence="1" type="ORF">OS493_033455</name>
</gene>
<protein>
    <submittedName>
        <fullName evidence="1">Uncharacterized protein</fullName>
    </submittedName>
</protein>
<dbReference type="EMBL" id="MU825440">
    <property type="protein sequence ID" value="KAJ7389131.1"/>
    <property type="molecule type" value="Genomic_DNA"/>
</dbReference>
<keyword evidence="2" id="KW-1185">Reference proteome</keyword>